<keyword evidence="4" id="KW-0472">Membrane</keyword>
<feature type="compositionally biased region" description="Low complexity" evidence="8">
    <location>
        <begin position="1229"/>
        <end position="1246"/>
    </location>
</feature>
<feature type="compositionally biased region" description="Low complexity" evidence="8">
    <location>
        <begin position="894"/>
        <end position="907"/>
    </location>
</feature>
<dbReference type="SUPFAM" id="SSF47576">
    <property type="entry name" value="Calponin-homology domain, CH-domain"/>
    <property type="match status" value="1"/>
</dbReference>
<dbReference type="Pfam" id="PF00307">
    <property type="entry name" value="CH"/>
    <property type="match status" value="1"/>
</dbReference>
<dbReference type="InterPro" id="IPR003959">
    <property type="entry name" value="ATPase_AAA_core"/>
</dbReference>
<keyword evidence="11" id="KW-1185">Reference proteome</keyword>
<feature type="compositionally biased region" description="Low complexity" evidence="8">
    <location>
        <begin position="1678"/>
        <end position="1696"/>
    </location>
</feature>
<comment type="similarity">
    <text evidence="2">Belongs to the Nav/unc-53 family.</text>
</comment>
<feature type="coiled-coil region" evidence="7">
    <location>
        <begin position="1579"/>
        <end position="1655"/>
    </location>
</feature>
<dbReference type="InterPro" id="IPR039041">
    <property type="entry name" value="Nav/unc-53"/>
</dbReference>
<evidence type="ECO:0000256" key="5">
    <source>
        <dbReference type="ARBA" id="ARBA00023242"/>
    </source>
</evidence>
<feature type="compositionally biased region" description="Polar residues" evidence="8">
    <location>
        <begin position="282"/>
        <end position="293"/>
    </location>
</feature>
<feature type="region of interest" description="Disordered" evidence="8">
    <location>
        <begin position="1674"/>
        <end position="1776"/>
    </location>
</feature>
<feature type="compositionally biased region" description="Low complexity" evidence="8">
    <location>
        <begin position="462"/>
        <end position="479"/>
    </location>
</feature>
<feature type="compositionally biased region" description="Polar residues" evidence="8">
    <location>
        <begin position="747"/>
        <end position="764"/>
    </location>
</feature>
<organism evidence="10 11">
    <name type="scientific">Cyprinus carpio carpio</name>
    <dbReference type="NCBI Taxonomy" id="630221"/>
    <lineage>
        <taxon>Eukaryota</taxon>
        <taxon>Metazoa</taxon>
        <taxon>Chordata</taxon>
        <taxon>Craniata</taxon>
        <taxon>Vertebrata</taxon>
        <taxon>Euteleostomi</taxon>
        <taxon>Actinopterygii</taxon>
        <taxon>Neopterygii</taxon>
        <taxon>Teleostei</taxon>
        <taxon>Ostariophysi</taxon>
        <taxon>Cypriniformes</taxon>
        <taxon>Cyprinidae</taxon>
        <taxon>Cyprininae</taxon>
        <taxon>Cyprinus</taxon>
    </lineage>
</organism>
<feature type="compositionally biased region" description="Basic and acidic residues" evidence="8">
    <location>
        <begin position="1431"/>
        <end position="1441"/>
    </location>
</feature>
<feature type="compositionally biased region" description="Low complexity" evidence="8">
    <location>
        <begin position="260"/>
        <end position="281"/>
    </location>
</feature>
<dbReference type="InterPro" id="IPR057126">
    <property type="entry name" value="NAV1-like_ubiquitin-like"/>
</dbReference>
<reference evidence="10" key="1">
    <citation type="submission" date="2025-08" db="UniProtKB">
        <authorList>
            <consortium name="Ensembl"/>
        </authorList>
    </citation>
    <scope>IDENTIFICATION</scope>
</reference>
<feature type="compositionally biased region" description="Polar residues" evidence="8">
    <location>
        <begin position="1357"/>
        <end position="1383"/>
    </location>
</feature>
<keyword evidence="5" id="KW-0539">Nucleus</keyword>
<feature type="compositionally biased region" description="Gly residues" evidence="8">
    <location>
        <begin position="1310"/>
        <end position="1320"/>
    </location>
</feature>
<feature type="compositionally biased region" description="Polar residues" evidence="8">
    <location>
        <begin position="917"/>
        <end position="933"/>
    </location>
</feature>
<feature type="compositionally biased region" description="Polar residues" evidence="8">
    <location>
        <begin position="1398"/>
        <end position="1407"/>
    </location>
</feature>
<feature type="compositionally biased region" description="Polar residues" evidence="8">
    <location>
        <begin position="557"/>
        <end position="567"/>
    </location>
</feature>
<feature type="region of interest" description="Disordered" evidence="8">
    <location>
        <begin position="2344"/>
        <end position="2364"/>
    </location>
</feature>
<dbReference type="Proteomes" id="UP001108240">
    <property type="component" value="Unplaced"/>
</dbReference>
<dbReference type="InterPro" id="IPR057568">
    <property type="entry name" value="CortBP2_NAV1-like_AAA_lid"/>
</dbReference>
<evidence type="ECO:0000313" key="11">
    <source>
        <dbReference type="Proteomes" id="UP001108240"/>
    </source>
</evidence>
<dbReference type="FunFam" id="1.10.418.10:FF:000018">
    <property type="entry name" value="Neuron navigator 2"/>
    <property type="match status" value="1"/>
</dbReference>
<dbReference type="FunFam" id="3.40.50.300:FF:000316">
    <property type="entry name" value="Putative neuron navigator 3"/>
    <property type="match status" value="1"/>
</dbReference>
<dbReference type="Gene3D" id="1.10.418.10">
    <property type="entry name" value="Calponin-like domain"/>
    <property type="match status" value="1"/>
</dbReference>
<feature type="compositionally biased region" description="Polar residues" evidence="8">
    <location>
        <begin position="449"/>
        <end position="458"/>
    </location>
</feature>
<dbReference type="GeneTree" id="ENSGT00940000158014"/>
<feature type="compositionally biased region" description="Polar residues" evidence="8">
    <location>
        <begin position="1206"/>
        <end position="1216"/>
    </location>
</feature>
<evidence type="ECO:0000256" key="3">
    <source>
        <dbReference type="ARBA" id="ARBA00023054"/>
    </source>
</evidence>
<feature type="compositionally biased region" description="Polar residues" evidence="8">
    <location>
        <begin position="319"/>
        <end position="335"/>
    </location>
</feature>
<protein>
    <recommendedName>
        <fullName evidence="6">Neuron navigator 3</fullName>
    </recommendedName>
</protein>
<comment type="subcellular location">
    <subcellularLocation>
        <location evidence="1">Nucleus outer membrane</location>
    </subcellularLocation>
</comment>
<dbReference type="SMART" id="SM00033">
    <property type="entry name" value="CH"/>
    <property type="match status" value="1"/>
</dbReference>
<dbReference type="OMA" id="TKYPEDP"/>
<evidence type="ECO:0000256" key="4">
    <source>
        <dbReference type="ARBA" id="ARBA00023136"/>
    </source>
</evidence>
<dbReference type="PANTHER" id="PTHR12784:SF18">
    <property type="entry name" value="NEURON NAVIGATOR 3"/>
    <property type="match status" value="1"/>
</dbReference>
<dbReference type="Gene3D" id="3.40.50.300">
    <property type="entry name" value="P-loop containing nucleotide triphosphate hydrolases"/>
    <property type="match status" value="1"/>
</dbReference>
<dbReference type="CDD" id="cd21286">
    <property type="entry name" value="CH_NAV3"/>
    <property type="match status" value="1"/>
</dbReference>
<feature type="region of interest" description="Disordered" evidence="8">
    <location>
        <begin position="802"/>
        <end position="825"/>
    </location>
</feature>
<dbReference type="Ensembl" id="ENSCCRT00000202028.1">
    <property type="protein sequence ID" value="ENSCCRP00000124297.1"/>
    <property type="gene ID" value="ENSCCRG00000004716.2"/>
</dbReference>
<dbReference type="GO" id="GO:0005640">
    <property type="term" value="C:nuclear outer membrane"/>
    <property type="evidence" value="ECO:0007669"/>
    <property type="project" value="UniProtKB-SubCell"/>
</dbReference>
<dbReference type="Pfam" id="PF23092">
    <property type="entry name" value="Ubiquitin_6"/>
    <property type="match status" value="1"/>
</dbReference>
<feature type="domain" description="Calponin-homology (CH)" evidence="9">
    <location>
        <begin position="88"/>
        <end position="195"/>
    </location>
</feature>
<feature type="compositionally biased region" description="Polar residues" evidence="8">
    <location>
        <begin position="2345"/>
        <end position="2361"/>
    </location>
</feature>
<dbReference type="PROSITE" id="PS50021">
    <property type="entry name" value="CH"/>
    <property type="match status" value="1"/>
</dbReference>
<evidence type="ECO:0000256" key="6">
    <source>
        <dbReference type="ARBA" id="ARBA00067343"/>
    </source>
</evidence>
<dbReference type="InterPro" id="IPR027417">
    <property type="entry name" value="P-loop_NTPase"/>
</dbReference>
<feature type="compositionally biased region" description="Gly residues" evidence="8">
    <location>
        <begin position="615"/>
        <end position="626"/>
    </location>
</feature>
<feature type="compositionally biased region" description="Polar residues" evidence="8">
    <location>
        <begin position="1442"/>
        <end position="1464"/>
    </location>
</feature>
<proteinExistence type="inferred from homology"/>
<feature type="compositionally biased region" description="Low complexity" evidence="8">
    <location>
        <begin position="725"/>
        <end position="736"/>
    </location>
</feature>
<feature type="compositionally biased region" description="Polar residues" evidence="8">
    <location>
        <begin position="231"/>
        <end position="240"/>
    </location>
</feature>
<feature type="compositionally biased region" description="Low complexity" evidence="8">
    <location>
        <begin position="1336"/>
        <end position="1349"/>
    </location>
</feature>
<feature type="compositionally biased region" description="Low complexity" evidence="8">
    <location>
        <begin position="1154"/>
        <end position="1181"/>
    </location>
</feature>
<feature type="compositionally biased region" description="Polar residues" evidence="8">
    <location>
        <begin position="715"/>
        <end position="724"/>
    </location>
</feature>
<evidence type="ECO:0000259" key="9">
    <source>
        <dbReference type="PROSITE" id="PS50021"/>
    </source>
</evidence>
<feature type="compositionally biased region" description="Polar residues" evidence="8">
    <location>
        <begin position="1748"/>
        <end position="1776"/>
    </location>
</feature>
<feature type="region of interest" description="Disordered" evidence="8">
    <location>
        <begin position="883"/>
        <end position="1085"/>
    </location>
</feature>
<dbReference type="SMART" id="SM00382">
    <property type="entry name" value="AAA"/>
    <property type="match status" value="1"/>
</dbReference>
<feature type="region of interest" description="Disordered" evidence="8">
    <location>
        <begin position="715"/>
        <end position="790"/>
    </location>
</feature>
<feature type="region of interest" description="Disordered" evidence="8">
    <location>
        <begin position="1866"/>
        <end position="1902"/>
    </location>
</feature>
<feature type="compositionally biased region" description="Polar residues" evidence="8">
    <location>
        <begin position="349"/>
        <end position="363"/>
    </location>
</feature>
<dbReference type="Pfam" id="PF25408">
    <property type="entry name" value="AAA_lid_NAV1"/>
    <property type="match status" value="1"/>
</dbReference>
<feature type="compositionally biased region" description="Basic and acidic residues" evidence="8">
    <location>
        <begin position="951"/>
        <end position="968"/>
    </location>
</feature>
<feature type="region of interest" description="Disordered" evidence="8">
    <location>
        <begin position="218"/>
        <end position="635"/>
    </location>
</feature>
<feature type="compositionally biased region" description="Low complexity" evidence="8">
    <location>
        <begin position="1267"/>
        <end position="1278"/>
    </location>
</feature>
<evidence type="ECO:0000256" key="1">
    <source>
        <dbReference type="ARBA" id="ARBA00004649"/>
    </source>
</evidence>
<feature type="compositionally biased region" description="Low complexity" evidence="8">
    <location>
        <begin position="601"/>
        <end position="614"/>
    </location>
</feature>
<evidence type="ECO:0000313" key="10">
    <source>
        <dbReference type="Ensembl" id="ENSCCRP00000124297.1"/>
    </source>
</evidence>
<dbReference type="GO" id="GO:0022008">
    <property type="term" value="P:neurogenesis"/>
    <property type="evidence" value="ECO:0007669"/>
    <property type="project" value="InterPro"/>
</dbReference>
<accession>A0A9J7YW63</accession>
<feature type="compositionally biased region" description="Low complexity" evidence="8">
    <location>
        <begin position="546"/>
        <end position="556"/>
    </location>
</feature>
<feature type="compositionally biased region" description="Basic and acidic residues" evidence="8">
    <location>
        <begin position="1021"/>
        <end position="1033"/>
    </location>
</feature>
<dbReference type="InterPro" id="IPR001715">
    <property type="entry name" value="CH_dom"/>
</dbReference>
<keyword evidence="3 7" id="KW-0175">Coiled coil</keyword>
<feature type="compositionally biased region" description="Polar residues" evidence="8">
    <location>
        <begin position="985"/>
        <end position="994"/>
    </location>
</feature>
<feature type="region of interest" description="Disordered" evidence="8">
    <location>
        <begin position="2381"/>
        <end position="2406"/>
    </location>
</feature>
<feature type="region of interest" description="Disordered" evidence="8">
    <location>
        <begin position="1097"/>
        <end position="1464"/>
    </location>
</feature>
<evidence type="ECO:0000256" key="2">
    <source>
        <dbReference type="ARBA" id="ARBA00006255"/>
    </source>
</evidence>
<sequence>MPVVGIASKLRQPAVGSKPIHTALPIPNPGRSSMAHGLTPRSSELRVTESSLLSCQLSLKTEIHDRRSSLVPAPATTLARSSREAEESKICKIYTDWANHYLAKSGCPRLIKDLTQDIPDGVLLAEIIQIIANEKVEDINSCPKSHSQMIENVEACLNFLGARGVSVQGLSAEEVCNGNLKSILGLFFILSRYKQQQQHQQQYLQSLVELQQHVTHQTTGAAPASQHKSQDMQSSLTARYTSPPGHSGIAAPQKKNTRLPGPSRVPAAGSGSSSSKAHGSSNLNRRSQSFNSIDKSKPLQYASGNDRESVKGIPLPGSMNGSGSVPSSTSGQQLASAIPSPTAGKTWRSKSMNMKHSATSSMLATKPPSPTASPTPPSSSDRLRPPITDSSKSAPGNQRSMLEKFRLINPRSASRTSPSVAEMALQEEDDLSEFGDEGTFSPTPPCGISKQQGKTPASSFAPPNKTNNSKNPNNKSLPQPKDKEDKNKTKSKASTPPKEEPVIVEPSKKGSKIASFIPKGSKTSTASVKKESAIPASSGIPKPGLKAPTATAKPAASQPSVPATSVPATGGEKTKLSKGGQSIYMQRSLGGLENRKTSMVSSTSTSALSGSATSGLGGGGALGGNGAVQLPQQQQHNHPNTATVAPFMYRTYSENDCTTVVPPEPCLSPTKDLVYSKTAKQCLEEISGEDPETRRMRTVKNIADLRQNLEETMSNLRGTQISHSTLETTFDTTVTTEVNGRGLPALSSRSSPMSWRLGQASSPRLQAGDAPSYASPRSSSSTTARYGDPSRLLYTAPLRRAAASGARGSEPGEKGGILEAGPEVDVTGYGSDGDILAKNVHADDISGYHTDGGLYSRNVDLYSRNVGRPPEMPPAQDVVQKGVKEMQGEDSWDDSSSVSSGLSDTLDNIGTDDLNPPTYSGISSRKSKAAQSNKDTHRHTEQDASSWAGAEDLKKVDEEMEPGMDKWKTSSPSSSCQGEDVGQKTGLSMSQTGSWRRGMSAQVGITPPRTKGTSTSLKTPGKTDDAKASEKGKAPSKSPSIQRSPSDAGKSSGDEGKKPPSGIGRPPTTSSFGFKKIPGPTGALITASGATLASGSATLGKVPKSAGIGKGTGIGNGRKTSLDGAQHQDDAVLLGCGGSKVPLQYRSLPRPAKSSSGGSSVVGRSGHRSSSSSIDSNVSGKSAGGSGAVVGTPTSTKRRDPGKVSSGRSSPITINQTDKEKVAGSDQEGTGLSTSPKSSPTSTQSGLRQPGSKYPDIASPTFRRLFGSKASSKPSSPGTPDSGKCPSALGSPHGTLARQASLDSPSSGTGSLGSMGGQSGGSSPLYGKTPDLCTDSPASSPASGLSLPSNARPWPPNLSSSSAGSKDTLSCHSMTSLHTSSESIDLPLPHHHGPKVTRTGSVKSTLSEGMPLDRNTLPKKGLRYPPSSRQTSHEEGKEWLRSHSTGGLQDTGSPLSPPGTTSTNTGKYHYSNLLSPTNMSQYNLPSTSMSRSNSIPAQDSFELYGEGHTLGGSATSLEERPRGMSRSGSFRDSTDEVHGSSLSLVSSTSSLYSAVLAFLDKTEEKAHSEGQTVQNTTQIRKLRRELDASQEKVATLTSQLAANAHLVAAFEKSLTNMTCRLQSLTMTAEQKESELAELRETIEALKAQNTDAQTAIQVALNGPDHVHKDLRIRRQHSSESMSSINSAASHSSMGSAKDADDKKKKKKSWVADSIPAQLRSSFKQAFSKKKSNKPQSPHDEIEEMTDSYLPSSPKLQHTNRQTSTAQPLRSSPSTTEKCFCDSKSSPIWMPKKKSNGHVVYKHRSRLCECTEAEAEIILQLKNELREKELKLTDIRLEALSSAHHLDQIREAMNRMQNEIELLKAENDRLKSSGNTTPAATPAKTARPPSETSSTSSSSSRQSLGLSLNNLNITDTIMSDILLDDGYEGNLRKEGRSVRIVVTINSDSNKTKAMQKKVYLIGSIGVSGKTKWDVLDGVIRRLFKEYVFRVDPLTSLGLNSDSIVCYRMGDVVRSHASEVPELLPCGYLVGDNNVITVSLKGVKEGSIDDLVFDTLIPKPIIQRYLNLLMEHRRIILSGPSGTGKSYLATKLAYYIISKTGQEVTDTNLASFNVDQKSSKDLRQYLSSLAEQCNTEECEIELPSVVILDNLHHIGSLSDIFNGFLNCKYHKCPYVIGTMNQGVSSSPNLELHHNFRWVLCANHTEPVKGFLGRFLRRKLIETEIDKNMRSNDLIKIIDWIPKTWQHLNSFLEAHSSSDVTIGPRLFLSCPMDAGGSRVWFTDLWNYSLVPYLLEAVREGLQLYGKRAAWEDPSKWVIDTYPWSSTSLQHEGQSLLQLRPEDVGYDGYSSSKDGAASKQVSQSDTEGDPLMNMLMRLQEAANYSSAQSCDSDSASHHDDLLDSSLESAL</sequence>
<dbReference type="InterPro" id="IPR036872">
    <property type="entry name" value="CH_dom_sf"/>
</dbReference>
<dbReference type="PANTHER" id="PTHR12784">
    <property type="entry name" value="STEERIN"/>
    <property type="match status" value="1"/>
</dbReference>
<feature type="compositionally biased region" description="Acidic residues" evidence="8">
    <location>
        <begin position="425"/>
        <end position="436"/>
    </location>
</feature>
<evidence type="ECO:0000256" key="7">
    <source>
        <dbReference type="SAM" id="Coils"/>
    </source>
</evidence>
<feature type="compositionally biased region" description="Pro residues" evidence="8">
    <location>
        <begin position="367"/>
        <end position="377"/>
    </location>
</feature>
<feature type="compositionally biased region" description="Polar residues" evidence="8">
    <location>
        <begin position="388"/>
        <end position="400"/>
    </location>
</feature>
<dbReference type="GO" id="GO:0005524">
    <property type="term" value="F:ATP binding"/>
    <property type="evidence" value="ECO:0007669"/>
    <property type="project" value="InterPro"/>
</dbReference>
<name>A0A9J7YW63_CYPCA</name>
<dbReference type="GO" id="GO:0016887">
    <property type="term" value="F:ATP hydrolysis activity"/>
    <property type="evidence" value="ECO:0007669"/>
    <property type="project" value="InterPro"/>
</dbReference>
<dbReference type="InterPro" id="IPR003593">
    <property type="entry name" value="AAA+_ATPase"/>
</dbReference>
<reference evidence="10" key="2">
    <citation type="submission" date="2025-09" db="UniProtKB">
        <authorList>
            <consortium name="Ensembl"/>
        </authorList>
    </citation>
    <scope>IDENTIFICATION</scope>
</reference>
<dbReference type="SUPFAM" id="SSF52540">
    <property type="entry name" value="P-loop containing nucleoside triphosphate hydrolases"/>
    <property type="match status" value="2"/>
</dbReference>
<feature type="compositionally biased region" description="Low complexity" evidence="8">
    <location>
        <begin position="1875"/>
        <end position="1902"/>
    </location>
</feature>
<feature type="region of interest" description="Disordered" evidence="8">
    <location>
        <begin position="1511"/>
        <end position="1536"/>
    </location>
</feature>
<feature type="compositionally biased region" description="Low complexity" evidence="8">
    <location>
        <begin position="771"/>
        <end position="786"/>
    </location>
</feature>
<dbReference type="Pfam" id="PF00004">
    <property type="entry name" value="AAA"/>
    <property type="match status" value="1"/>
</dbReference>
<evidence type="ECO:0000256" key="8">
    <source>
        <dbReference type="SAM" id="MobiDB-lite"/>
    </source>
</evidence>